<feature type="chain" id="PRO_5041279715" description="Secreted protein" evidence="1">
    <location>
        <begin position="19"/>
        <end position="80"/>
    </location>
</feature>
<evidence type="ECO:0008006" key="4">
    <source>
        <dbReference type="Google" id="ProtNLM"/>
    </source>
</evidence>
<reference evidence="2" key="1">
    <citation type="submission" date="2023-06" db="EMBL/GenBank/DDBJ databases">
        <authorList>
            <consortium name="Lawrence Berkeley National Laboratory"/>
            <person name="Ahrendt S."/>
            <person name="Sahu N."/>
            <person name="Indic B."/>
            <person name="Wong-Bajracharya J."/>
            <person name="Merenyi Z."/>
            <person name="Ke H.-M."/>
            <person name="Monk M."/>
            <person name="Kocsube S."/>
            <person name="Drula E."/>
            <person name="Lipzen A."/>
            <person name="Balint B."/>
            <person name="Henrissat B."/>
            <person name="Andreopoulos B."/>
            <person name="Martin F.M."/>
            <person name="Harder C.B."/>
            <person name="Rigling D."/>
            <person name="Ford K.L."/>
            <person name="Foster G.D."/>
            <person name="Pangilinan J."/>
            <person name="Papanicolaou A."/>
            <person name="Barry K."/>
            <person name="LaButti K."/>
            <person name="Viragh M."/>
            <person name="Koriabine M."/>
            <person name="Yan M."/>
            <person name="Riley R."/>
            <person name="Champramary S."/>
            <person name="Plett K.L."/>
            <person name="Tsai I.J."/>
            <person name="Slot J."/>
            <person name="Sipos G."/>
            <person name="Plett J."/>
            <person name="Nagy L.G."/>
            <person name="Grigoriev I.V."/>
        </authorList>
    </citation>
    <scope>NUCLEOTIDE SEQUENCE</scope>
    <source>
        <strain evidence="2">FPL87.14</strain>
    </source>
</reference>
<keyword evidence="1" id="KW-0732">Signal</keyword>
<keyword evidence="3" id="KW-1185">Reference proteome</keyword>
<comment type="caution">
    <text evidence="2">The sequence shown here is derived from an EMBL/GenBank/DDBJ whole genome shotgun (WGS) entry which is preliminary data.</text>
</comment>
<dbReference type="EMBL" id="JAUEPT010000088">
    <property type="protein sequence ID" value="KAK0432829.1"/>
    <property type="molecule type" value="Genomic_DNA"/>
</dbReference>
<protein>
    <recommendedName>
        <fullName evidence="4">Secreted protein</fullName>
    </recommendedName>
</protein>
<sequence>MNSDVLLIFFLCGSAFLGEDFVLLQSQTLWHRGRLVWLGHSGLTVFDGVQHLKQRGREKQRDGDSMRSSCEILTVKFFFT</sequence>
<feature type="signal peptide" evidence="1">
    <location>
        <begin position="1"/>
        <end position="18"/>
    </location>
</feature>
<evidence type="ECO:0000313" key="2">
    <source>
        <dbReference type="EMBL" id="KAK0432829.1"/>
    </source>
</evidence>
<proteinExistence type="predicted"/>
<evidence type="ECO:0000256" key="1">
    <source>
        <dbReference type="SAM" id="SignalP"/>
    </source>
</evidence>
<organism evidence="2 3">
    <name type="scientific">Armillaria borealis</name>
    <dbReference type="NCBI Taxonomy" id="47425"/>
    <lineage>
        <taxon>Eukaryota</taxon>
        <taxon>Fungi</taxon>
        <taxon>Dikarya</taxon>
        <taxon>Basidiomycota</taxon>
        <taxon>Agaricomycotina</taxon>
        <taxon>Agaricomycetes</taxon>
        <taxon>Agaricomycetidae</taxon>
        <taxon>Agaricales</taxon>
        <taxon>Marasmiineae</taxon>
        <taxon>Physalacriaceae</taxon>
        <taxon>Armillaria</taxon>
    </lineage>
</organism>
<dbReference type="AlphaFoldDB" id="A0AA39MGG1"/>
<gene>
    <name evidence="2" type="ORF">EV421DRAFT_1846902</name>
</gene>
<name>A0AA39MGG1_9AGAR</name>
<accession>A0AA39MGG1</accession>
<dbReference type="Proteomes" id="UP001175226">
    <property type="component" value="Unassembled WGS sequence"/>
</dbReference>
<evidence type="ECO:0000313" key="3">
    <source>
        <dbReference type="Proteomes" id="UP001175226"/>
    </source>
</evidence>